<dbReference type="InterPro" id="IPR002350">
    <property type="entry name" value="Kazal_dom"/>
</dbReference>
<evidence type="ECO:0000256" key="1">
    <source>
        <dbReference type="ARBA" id="ARBA00022690"/>
    </source>
</evidence>
<evidence type="ECO:0000256" key="2">
    <source>
        <dbReference type="ARBA" id="ARBA00022900"/>
    </source>
</evidence>
<protein>
    <recommendedName>
        <fullName evidence="6">Kazal-like domain-containing protein</fullName>
    </recommendedName>
</protein>
<feature type="domain" description="Kazal-like" evidence="6">
    <location>
        <begin position="597"/>
        <end position="645"/>
    </location>
</feature>
<keyword evidence="1" id="KW-0646">Protease inhibitor</keyword>
<gene>
    <name evidence="7" type="ORF">BV898_10294</name>
</gene>
<evidence type="ECO:0000256" key="3">
    <source>
        <dbReference type="ARBA" id="ARBA00023157"/>
    </source>
</evidence>
<proteinExistence type="predicted"/>
<dbReference type="Proteomes" id="UP000192578">
    <property type="component" value="Unassembled WGS sequence"/>
</dbReference>
<sequence>MATVNAAATVWIVMALSTFDVDAQLTSYGSFGSGSSNCACPLDYRPVCGSNAKTYNNACLLRCEQPYNPGMYQTSEGPCGSSSPGVYGPYTPGSSPSTINFGSPAGSVPPYGGLTPSYFTGAGSTLYGAGPSNAQTCAWSCPTVPQQPFGVPSPSFPGNGPYNGNNFPYVAGYAGSASASGGSPYPVGAGSFYADSNSLNPYGSSAGMVGGSYYNNYGSNLYGGVNNGNTASQICDTRGGVYLGECQYYRALCEAEKRGTFIAKIPCAFSSSYSSIPQRNGLRSADEPSTTKSPLSRYAEMFGRFRGRWTVWLTFCFLLVSEISAQTQQRTRQSFQNQQQQPQQQQQYQQRFRPQFSSRSNAPSSFNSNNNQITQQNIQQPLQQQSLQDQLLSNLVAIGNQRLQQQQQQQQPIQQRDNMNPRFTEQVAFPGLQMSPGIGPEISISPVIPMPQPMQISPVMLPQQLPNLQQRMGNGPPMPKQFYGMGGGGDWNPYGGQGSPYGAGQNFGGGGFNPYGSGSYGGGGGDYGGGLGNNLYGGPGGYPGNLGLDGGLGGGNVIGGLGGNGGMFGLGGGGGGGYGGSGGALGGYGQGGAGAGNTAQIECVCTAEDLPICGSDGKTYTNLCQLRCANSNTNVQPVAKGVCVATPAPPTGEIWPVYGASPTSICEWNCDGKRKIVCDSTGKIYLNVCVFWKHVCRAVINQTVPVPVLVADSQCSVIGGGGVPSVTPSGPIWTRKELPSFIREAEITAATQAATVSSPATSTTTTTTTTETAPHEPKTNEPSGIVLRSLGSDSIDPFQTIISDSGNGDPNVTRDLSVDLHHPV</sequence>
<comment type="caution">
    <text evidence="7">The sequence shown here is derived from an EMBL/GenBank/DDBJ whole genome shotgun (WGS) entry which is preliminary data.</text>
</comment>
<feature type="chain" id="PRO_5012777231" description="Kazal-like domain-containing protein" evidence="5">
    <location>
        <begin position="24"/>
        <end position="824"/>
    </location>
</feature>
<dbReference type="Pfam" id="PF07648">
    <property type="entry name" value="Kazal_2"/>
    <property type="match status" value="3"/>
</dbReference>
<dbReference type="PANTHER" id="PTHR10913:SF45">
    <property type="entry name" value="FOLLISTATIN, ISOFORM A-RELATED"/>
    <property type="match status" value="1"/>
</dbReference>
<keyword evidence="8" id="KW-1185">Reference proteome</keyword>
<feature type="domain" description="Kazal-like" evidence="6">
    <location>
        <begin position="32"/>
        <end position="81"/>
    </location>
</feature>
<name>A0A1W0WK55_HYPEX</name>
<dbReference type="CDD" id="cd00104">
    <property type="entry name" value="KAZAL_FS"/>
    <property type="match status" value="2"/>
</dbReference>
<dbReference type="InterPro" id="IPR050653">
    <property type="entry name" value="Prot_Inhib_GrowthFact_Antg"/>
</dbReference>
<evidence type="ECO:0000313" key="8">
    <source>
        <dbReference type="Proteomes" id="UP000192578"/>
    </source>
</evidence>
<evidence type="ECO:0000259" key="6">
    <source>
        <dbReference type="PROSITE" id="PS51465"/>
    </source>
</evidence>
<dbReference type="Gene3D" id="3.30.60.30">
    <property type="match status" value="2"/>
</dbReference>
<feature type="region of interest" description="Disordered" evidence="4">
    <location>
        <begin position="333"/>
        <end position="371"/>
    </location>
</feature>
<dbReference type="OrthoDB" id="126772at2759"/>
<evidence type="ECO:0000256" key="5">
    <source>
        <dbReference type="SAM" id="SignalP"/>
    </source>
</evidence>
<feature type="compositionally biased region" description="Low complexity" evidence="4">
    <location>
        <begin position="752"/>
        <end position="772"/>
    </location>
</feature>
<keyword evidence="2" id="KW-0722">Serine protease inhibitor</keyword>
<keyword evidence="5" id="KW-0732">Signal</keyword>
<keyword evidence="3" id="KW-1015">Disulfide bond</keyword>
<dbReference type="SMART" id="SM00280">
    <property type="entry name" value="KAZAL"/>
    <property type="match status" value="3"/>
</dbReference>
<dbReference type="GO" id="GO:0005576">
    <property type="term" value="C:extracellular region"/>
    <property type="evidence" value="ECO:0007669"/>
    <property type="project" value="TreeGrafter"/>
</dbReference>
<evidence type="ECO:0000313" key="7">
    <source>
        <dbReference type="EMBL" id="OQV15576.1"/>
    </source>
</evidence>
<dbReference type="PROSITE" id="PS00282">
    <property type="entry name" value="KAZAL_1"/>
    <property type="match status" value="2"/>
</dbReference>
<dbReference type="SUPFAM" id="SSF100895">
    <property type="entry name" value="Kazal-type serine protease inhibitors"/>
    <property type="match status" value="3"/>
</dbReference>
<dbReference type="EMBL" id="MTYJ01000087">
    <property type="protein sequence ID" value="OQV15576.1"/>
    <property type="molecule type" value="Genomic_DNA"/>
</dbReference>
<dbReference type="InterPro" id="IPR036058">
    <property type="entry name" value="Kazal_dom_sf"/>
</dbReference>
<accession>A0A1W0WK55</accession>
<dbReference type="PROSITE" id="PS51465">
    <property type="entry name" value="KAZAL_2"/>
    <property type="match status" value="2"/>
</dbReference>
<reference evidence="8" key="1">
    <citation type="submission" date="2017-01" db="EMBL/GenBank/DDBJ databases">
        <title>Comparative genomics of anhydrobiosis in the tardigrade Hypsibius dujardini.</title>
        <authorList>
            <person name="Yoshida Y."/>
            <person name="Koutsovoulos G."/>
            <person name="Laetsch D."/>
            <person name="Stevens L."/>
            <person name="Kumar S."/>
            <person name="Horikawa D."/>
            <person name="Ishino K."/>
            <person name="Komine S."/>
            <person name="Tomita M."/>
            <person name="Blaxter M."/>
            <person name="Arakawa K."/>
        </authorList>
    </citation>
    <scope>NUCLEOTIDE SEQUENCE [LARGE SCALE GENOMIC DNA]</scope>
    <source>
        <strain evidence="8">Z151</strain>
    </source>
</reference>
<dbReference type="PANTHER" id="PTHR10913">
    <property type="entry name" value="FOLLISTATIN-RELATED"/>
    <property type="match status" value="1"/>
</dbReference>
<dbReference type="Pfam" id="PF00050">
    <property type="entry name" value="Kazal_1"/>
    <property type="match status" value="1"/>
</dbReference>
<feature type="region of interest" description="Disordered" evidence="4">
    <location>
        <begin position="752"/>
        <end position="789"/>
    </location>
</feature>
<evidence type="ECO:0000256" key="4">
    <source>
        <dbReference type="SAM" id="MobiDB-lite"/>
    </source>
</evidence>
<organism evidence="7 8">
    <name type="scientific">Hypsibius exemplaris</name>
    <name type="common">Freshwater tardigrade</name>
    <dbReference type="NCBI Taxonomy" id="2072580"/>
    <lineage>
        <taxon>Eukaryota</taxon>
        <taxon>Metazoa</taxon>
        <taxon>Ecdysozoa</taxon>
        <taxon>Tardigrada</taxon>
        <taxon>Eutardigrada</taxon>
        <taxon>Parachela</taxon>
        <taxon>Hypsibioidea</taxon>
        <taxon>Hypsibiidae</taxon>
        <taxon>Hypsibius</taxon>
    </lineage>
</organism>
<feature type="signal peptide" evidence="5">
    <location>
        <begin position="1"/>
        <end position="23"/>
    </location>
</feature>
<dbReference type="AlphaFoldDB" id="A0A1W0WK55"/>